<sequence>MDWKALLRNKPALAGLGAAAALGAWTLYQRSRGDSAGPVDDESTSGGVGGVGSFDSTGTDVANWLGNYSGSLQTQMDEFLNSIRDELGNMPTNPTQPAPTKPITTQPVTRPIGKIPGLRPAVKTPAYVTVGKYTKTNTAWNSTLSGIAKRYKTSVSTLLKLNPSVKNPNVIRTGQKIRVS</sequence>
<feature type="domain" description="LysM" evidence="2">
    <location>
        <begin position="133"/>
        <end position="179"/>
    </location>
</feature>
<dbReference type="Gene3D" id="3.10.350.10">
    <property type="entry name" value="LysM domain"/>
    <property type="match status" value="1"/>
</dbReference>
<protein>
    <recommendedName>
        <fullName evidence="2">LysM domain-containing protein</fullName>
    </recommendedName>
</protein>
<dbReference type="SMART" id="SM00257">
    <property type="entry name" value="LysM"/>
    <property type="match status" value="1"/>
</dbReference>
<evidence type="ECO:0000313" key="4">
    <source>
        <dbReference type="Proteomes" id="UP000482960"/>
    </source>
</evidence>
<evidence type="ECO:0000313" key="3">
    <source>
        <dbReference type="EMBL" id="GFJ92481.1"/>
    </source>
</evidence>
<dbReference type="Pfam" id="PF01476">
    <property type="entry name" value="LysM"/>
    <property type="match status" value="1"/>
</dbReference>
<dbReference type="SUPFAM" id="SSF54106">
    <property type="entry name" value="LysM domain"/>
    <property type="match status" value="1"/>
</dbReference>
<proteinExistence type="predicted"/>
<dbReference type="RefSeq" id="WP_173079347.1">
    <property type="nucleotide sequence ID" value="NZ_BAABJB010000013.1"/>
</dbReference>
<dbReference type="CDD" id="cd00118">
    <property type="entry name" value="LysM"/>
    <property type="match status" value="1"/>
</dbReference>
<reference evidence="3 4" key="2">
    <citation type="submission" date="2020-03" db="EMBL/GenBank/DDBJ databases">
        <authorList>
            <person name="Ichikawa N."/>
            <person name="Kimura A."/>
            <person name="Kitahashi Y."/>
            <person name="Uohara A."/>
        </authorList>
    </citation>
    <scope>NUCLEOTIDE SEQUENCE [LARGE SCALE GENOMIC DNA]</scope>
    <source>
        <strain evidence="3 4">NBRC 108638</strain>
    </source>
</reference>
<name>A0A6V8LCH8_9ACTN</name>
<evidence type="ECO:0000256" key="1">
    <source>
        <dbReference type="SAM" id="MobiDB-lite"/>
    </source>
</evidence>
<reference evidence="3 4" key="1">
    <citation type="submission" date="2020-03" db="EMBL/GenBank/DDBJ databases">
        <title>Whole genome shotgun sequence of Phytohabitans rumicis NBRC 108638.</title>
        <authorList>
            <person name="Komaki H."/>
            <person name="Tamura T."/>
        </authorList>
    </citation>
    <scope>NUCLEOTIDE SEQUENCE [LARGE SCALE GENOMIC DNA]</scope>
    <source>
        <strain evidence="3 4">NBRC 108638</strain>
    </source>
</reference>
<dbReference type="Proteomes" id="UP000482960">
    <property type="component" value="Unassembled WGS sequence"/>
</dbReference>
<dbReference type="PROSITE" id="PS51782">
    <property type="entry name" value="LYSM"/>
    <property type="match status" value="1"/>
</dbReference>
<dbReference type="AlphaFoldDB" id="A0A6V8LCH8"/>
<keyword evidence="4" id="KW-1185">Reference proteome</keyword>
<dbReference type="EMBL" id="BLPG01000001">
    <property type="protein sequence ID" value="GFJ92481.1"/>
    <property type="molecule type" value="Genomic_DNA"/>
</dbReference>
<evidence type="ECO:0000259" key="2">
    <source>
        <dbReference type="PROSITE" id="PS51782"/>
    </source>
</evidence>
<dbReference type="InterPro" id="IPR018392">
    <property type="entry name" value="LysM"/>
</dbReference>
<feature type="region of interest" description="Disordered" evidence="1">
    <location>
        <begin position="91"/>
        <end position="117"/>
    </location>
</feature>
<dbReference type="InterPro" id="IPR036779">
    <property type="entry name" value="LysM_dom_sf"/>
</dbReference>
<comment type="caution">
    <text evidence="3">The sequence shown here is derived from an EMBL/GenBank/DDBJ whole genome shotgun (WGS) entry which is preliminary data.</text>
</comment>
<organism evidence="3 4">
    <name type="scientific">Phytohabitans rumicis</name>
    <dbReference type="NCBI Taxonomy" id="1076125"/>
    <lineage>
        <taxon>Bacteria</taxon>
        <taxon>Bacillati</taxon>
        <taxon>Actinomycetota</taxon>
        <taxon>Actinomycetes</taxon>
        <taxon>Micromonosporales</taxon>
        <taxon>Micromonosporaceae</taxon>
    </lineage>
</organism>
<gene>
    <name evidence="3" type="ORF">Prum_061230</name>
</gene>
<accession>A0A6V8LCH8</accession>